<reference evidence="1 2" key="1">
    <citation type="submission" date="2018-02" db="EMBL/GenBank/DDBJ databases">
        <authorList>
            <person name="Marx L.A."/>
            <person name="Gibbs J.R."/>
            <person name="Garlena R.A."/>
            <person name="Russell D.A."/>
            <person name="Pope W.H."/>
            <person name="Jacobs-Sera D."/>
            <person name="Hatfull G.F."/>
        </authorList>
    </citation>
    <scope>NUCLEOTIDE SEQUENCE [LARGE SCALE GENOMIC DNA]</scope>
</reference>
<organism evidence="1 2">
    <name type="scientific">Mycobacterium phage UncleRicky</name>
    <dbReference type="NCBI Taxonomy" id="2108132"/>
    <lineage>
        <taxon>Viruses</taxon>
        <taxon>Duplodnaviria</taxon>
        <taxon>Heunggongvirae</taxon>
        <taxon>Uroviricota</taxon>
        <taxon>Caudoviricetes</taxon>
        <taxon>Gracegardnervirinae</taxon>
        <taxon>Cheoctovirus</taxon>
        <taxon>Cheoctovirus drago</taxon>
        <taxon>Mycobacterium virus Drago</taxon>
    </lineage>
</organism>
<proteinExistence type="predicted"/>
<accession>A0A2P1JR10</accession>
<sequence>MDGFGMITPERAALVERAAQAIYEQTSVGKLFPWDTLTETHKVQWRSMADAAFDVLVEAWFPPF</sequence>
<dbReference type="Proteomes" id="UP000241530">
    <property type="component" value="Segment"/>
</dbReference>
<evidence type="ECO:0000313" key="1">
    <source>
        <dbReference type="EMBL" id="AVO21588.1"/>
    </source>
</evidence>
<evidence type="ECO:0000313" key="2">
    <source>
        <dbReference type="Proteomes" id="UP000241530"/>
    </source>
</evidence>
<name>A0A2P1JR10_9CAUD</name>
<protein>
    <submittedName>
        <fullName evidence="1">Uncharacterized protein</fullName>
    </submittedName>
</protein>
<gene>
    <name evidence="1" type="primary">87</name>
    <name evidence="1" type="ORF">PBI_UNCLERICKY_87</name>
</gene>
<dbReference type="EMBL" id="MH001448">
    <property type="protein sequence ID" value="AVO21588.1"/>
    <property type="molecule type" value="Genomic_DNA"/>
</dbReference>